<keyword evidence="2" id="KW-1003">Cell membrane</keyword>
<evidence type="ECO:0000313" key="9">
    <source>
        <dbReference type="EnsemblMetazoa" id="AAEL024307-PA"/>
    </source>
</evidence>
<keyword evidence="3 8" id="KW-0812">Transmembrane</keyword>
<dbReference type="InterPro" id="IPR013604">
    <property type="entry name" value="7TM_chemorcpt"/>
</dbReference>
<organism evidence="9 10">
    <name type="scientific">Aedes aegypti</name>
    <name type="common">Yellowfever mosquito</name>
    <name type="synonym">Culex aegypti</name>
    <dbReference type="NCBI Taxonomy" id="7159"/>
    <lineage>
        <taxon>Eukaryota</taxon>
        <taxon>Metazoa</taxon>
        <taxon>Ecdysozoa</taxon>
        <taxon>Arthropoda</taxon>
        <taxon>Hexapoda</taxon>
        <taxon>Insecta</taxon>
        <taxon>Pterygota</taxon>
        <taxon>Neoptera</taxon>
        <taxon>Endopterygota</taxon>
        <taxon>Diptera</taxon>
        <taxon>Nematocera</taxon>
        <taxon>Culicoidea</taxon>
        <taxon>Culicidae</taxon>
        <taxon>Culicinae</taxon>
        <taxon>Aedini</taxon>
        <taxon>Aedes</taxon>
        <taxon>Stegomyia</taxon>
    </lineage>
</organism>
<evidence type="ECO:0000256" key="2">
    <source>
        <dbReference type="ARBA" id="ARBA00022475"/>
    </source>
</evidence>
<dbReference type="GO" id="GO:0030424">
    <property type="term" value="C:axon"/>
    <property type="evidence" value="ECO:0007669"/>
    <property type="project" value="TreeGrafter"/>
</dbReference>
<dbReference type="Pfam" id="PF08395">
    <property type="entry name" value="7tm_7"/>
    <property type="match status" value="1"/>
</dbReference>
<dbReference type="EnsemblMetazoa" id="AAEL024307-RB">
    <property type="protein sequence ID" value="AAEL024307-PB"/>
    <property type="gene ID" value="AAEL024307"/>
</dbReference>
<keyword evidence="10" id="KW-1185">Reference proteome</keyword>
<dbReference type="GO" id="GO:0007635">
    <property type="term" value="P:chemosensory behavior"/>
    <property type="evidence" value="ECO:0007669"/>
    <property type="project" value="TreeGrafter"/>
</dbReference>
<dbReference type="GO" id="GO:0007165">
    <property type="term" value="P:signal transduction"/>
    <property type="evidence" value="ECO:0007669"/>
    <property type="project" value="UniProtKB-KW"/>
</dbReference>
<dbReference type="AlphaFoldDB" id="A0A6I8U2C9"/>
<evidence type="ECO:0000313" key="10">
    <source>
        <dbReference type="Proteomes" id="UP000008820"/>
    </source>
</evidence>
<dbReference type="GO" id="GO:0050909">
    <property type="term" value="P:sensory perception of taste"/>
    <property type="evidence" value="ECO:0007669"/>
    <property type="project" value="InterPro"/>
</dbReference>
<keyword evidence="4 8" id="KW-1133">Transmembrane helix</keyword>
<dbReference type="GO" id="GO:0008049">
    <property type="term" value="P:male courtship behavior"/>
    <property type="evidence" value="ECO:0007669"/>
    <property type="project" value="TreeGrafter"/>
</dbReference>
<proteinExistence type="predicted"/>
<feature type="transmembrane region" description="Helical" evidence="8">
    <location>
        <begin position="236"/>
        <end position="254"/>
    </location>
</feature>
<evidence type="ECO:0000256" key="4">
    <source>
        <dbReference type="ARBA" id="ARBA00022989"/>
    </source>
</evidence>
<gene>
    <name evidence="9" type="primary">23687622</name>
</gene>
<dbReference type="OrthoDB" id="7789982at2759"/>
<evidence type="ECO:0000256" key="3">
    <source>
        <dbReference type="ARBA" id="ARBA00022692"/>
    </source>
</evidence>
<dbReference type="EnsemblMetazoa" id="AAEL024307-RA">
    <property type="protein sequence ID" value="AAEL024307-PA"/>
    <property type="gene ID" value="AAEL024307"/>
</dbReference>
<reference evidence="9 10" key="1">
    <citation type="submission" date="2017-06" db="EMBL/GenBank/DDBJ databases">
        <title>Aedes aegypti genome working group (AGWG) sequencing and assembly.</title>
        <authorList>
            <consortium name="Aedes aegypti Genome Working Group (AGWG)"/>
            <person name="Matthews B.J."/>
        </authorList>
    </citation>
    <scope>NUCLEOTIDE SEQUENCE [LARGE SCALE GENOMIC DNA]</scope>
    <source>
        <strain evidence="9 10">LVP_AGWG</strain>
    </source>
</reference>
<evidence type="ECO:0000256" key="7">
    <source>
        <dbReference type="ARBA" id="ARBA00023224"/>
    </source>
</evidence>
<comment type="subcellular location">
    <subcellularLocation>
        <location evidence="1">Cell membrane</location>
        <topology evidence="1">Multi-pass membrane protein</topology>
    </subcellularLocation>
</comment>
<protein>
    <recommendedName>
        <fullName evidence="11">Gustatory receptor</fullName>
    </recommendedName>
</protein>
<dbReference type="PANTHER" id="PTHR21143">
    <property type="entry name" value="INVERTEBRATE GUSTATORY RECEPTOR"/>
    <property type="match status" value="1"/>
</dbReference>
<evidence type="ECO:0008006" key="11">
    <source>
        <dbReference type="Google" id="ProtNLM"/>
    </source>
</evidence>
<keyword evidence="5 8" id="KW-0472">Membrane</keyword>
<keyword evidence="6" id="KW-0675">Receptor</keyword>
<name>A0A6I8U2C9_AEDAE</name>
<feature type="transmembrane region" description="Helical" evidence="8">
    <location>
        <begin position="12"/>
        <end position="32"/>
    </location>
</feature>
<dbReference type="Proteomes" id="UP000008820">
    <property type="component" value="Chromosome 3"/>
</dbReference>
<evidence type="ECO:0000256" key="6">
    <source>
        <dbReference type="ARBA" id="ARBA00023170"/>
    </source>
</evidence>
<dbReference type="GO" id="GO:0030425">
    <property type="term" value="C:dendrite"/>
    <property type="evidence" value="ECO:0007669"/>
    <property type="project" value="TreeGrafter"/>
</dbReference>
<evidence type="ECO:0000256" key="8">
    <source>
        <dbReference type="SAM" id="Phobius"/>
    </source>
</evidence>
<dbReference type="PANTHER" id="PTHR21143:SF104">
    <property type="entry name" value="GUSTATORY RECEPTOR 8A-RELATED"/>
    <property type="match status" value="1"/>
</dbReference>
<dbReference type="GO" id="GO:0005886">
    <property type="term" value="C:plasma membrane"/>
    <property type="evidence" value="ECO:0007669"/>
    <property type="project" value="UniProtKB-SubCell"/>
</dbReference>
<dbReference type="GO" id="GO:0043025">
    <property type="term" value="C:neuronal cell body"/>
    <property type="evidence" value="ECO:0007669"/>
    <property type="project" value="TreeGrafter"/>
</dbReference>
<evidence type="ECO:0000256" key="5">
    <source>
        <dbReference type="ARBA" id="ARBA00023136"/>
    </source>
</evidence>
<keyword evidence="7" id="KW-0807">Transducer</keyword>
<accession>A0A6I8U2C9</accession>
<evidence type="ECO:0000256" key="1">
    <source>
        <dbReference type="ARBA" id="ARBA00004651"/>
    </source>
</evidence>
<feature type="transmembrane region" description="Helical" evidence="8">
    <location>
        <begin position="156"/>
        <end position="179"/>
    </location>
</feature>
<feature type="transmembrane region" description="Helical" evidence="8">
    <location>
        <begin position="38"/>
        <end position="60"/>
    </location>
</feature>
<reference evidence="9" key="2">
    <citation type="submission" date="2020-05" db="UniProtKB">
        <authorList>
            <consortium name="EnsemblMetazoa"/>
        </authorList>
    </citation>
    <scope>IDENTIFICATION</scope>
    <source>
        <strain evidence="9">LVP_AGWG</strain>
    </source>
</reference>
<sequence>MNIVVISTVGAFAGSIFLLIIYLIFAAGTINIEYIFETMYFNMLFSMTCVYALSVSYLLLRRFCMVNLALSTHFPSVIPLEDGTLPKKVYNARYTEKQHESLTKIKIVVDKLNDTTSLTNQCFALQVLYCVGVSFVIGIVCSFYLFRAVIYRNDQLAMGAINFIWYMYYLSFVLFFIAIGSRISQEGRRIGITVHKAINFCNTSGTVINELIIFSQQLLHHNPVITCGLFVYDWSLLYTMLGATATYLIILIQFDVSFPSLDVGNSTTSSL</sequence>
<feature type="transmembrane region" description="Helical" evidence="8">
    <location>
        <begin position="127"/>
        <end position="150"/>
    </location>
</feature>